<keyword evidence="5" id="KW-0378">Hydrolase</keyword>
<dbReference type="GO" id="GO:0004519">
    <property type="term" value="F:endonuclease activity"/>
    <property type="evidence" value="ECO:0007669"/>
    <property type="project" value="UniProtKB-KW"/>
</dbReference>
<dbReference type="InterPro" id="IPR038570">
    <property type="entry name" value="HicA_sf"/>
</dbReference>
<proteinExistence type="inferred from homology"/>
<evidence type="ECO:0000256" key="1">
    <source>
        <dbReference type="ARBA" id="ARBA00006620"/>
    </source>
</evidence>
<evidence type="ECO:0000256" key="7">
    <source>
        <dbReference type="ARBA" id="ARBA00023016"/>
    </source>
</evidence>
<dbReference type="GO" id="GO:0003729">
    <property type="term" value="F:mRNA binding"/>
    <property type="evidence" value="ECO:0007669"/>
    <property type="project" value="InterPro"/>
</dbReference>
<dbReference type="EMBL" id="CP017675">
    <property type="protein sequence ID" value="APB32651.1"/>
    <property type="molecule type" value="Genomic_DNA"/>
</dbReference>
<keyword evidence="9" id="KW-1185">Reference proteome</keyword>
<sequence>MTKLPSLTGEQLIRVLKKVGFTIARIKGSHHILIHVDGRRTVVPVHSGEDIGIGLLSQILRDCNMTKDEVRNLL</sequence>
<dbReference type="KEGG" id="glt:GlitD10_0343"/>
<comment type="similarity">
    <text evidence="1">Belongs to the HicA mRNA interferase family.</text>
</comment>
<reference evidence="8 9" key="1">
    <citation type="submission" date="2016-10" db="EMBL/GenBank/DDBJ databases">
        <title>Description of Gloeomargarita lithophora gen. nov., sp. nov., a thylakoid-bearing basal-branching cyanobacterium with intracellular carbonates, and proposal for Gloeomargaritales ord. nov.</title>
        <authorList>
            <person name="Moreira D."/>
            <person name="Tavera R."/>
            <person name="Benzerara K."/>
            <person name="Skouri-Panet F."/>
            <person name="Couradeau E."/>
            <person name="Gerard E."/>
            <person name="Loussert C."/>
            <person name="Novelo E."/>
            <person name="Zivanovic Y."/>
            <person name="Lopez-Garcia P."/>
        </authorList>
    </citation>
    <scope>NUCLEOTIDE SEQUENCE [LARGE SCALE GENOMIC DNA]</scope>
    <source>
        <strain evidence="8 9">D10</strain>
    </source>
</reference>
<dbReference type="OrthoDB" id="121656at2"/>
<gene>
    <name evidence="8" type="ORF">GlitD10_0343</name>
</gene>
<name>A0A1J0A9P7_9CYAN</name>
<dbReference type="InterPro" id="IPR012933">
    <property type="entry name" value="HicA_mRNA_interferase"/>
</dbReference>
<keyword evidence="8" id="KW-0449">Lipoprotein</keyword>
<dbReference type="Gene3D" id="3.30.920.30">
    <property type="entry name" value="Hypothetical protein"/>
    <property type="match status" value="1"/>
</dbReference>
<evidence type="ECO:0000256" key="2">
    <source>
        <dbReference type="ARBA" id="ARBA00022649"/>
    </source>
</evidence>
<dbReference type="Proteomes" id="UP000180235">
    <property type="component" value="Chromosome"/>
</dbReference>
<dbReference type="PANTHER" id="PTHR34873">
    <property type="entry name" value="SSR1766 PROTEIN"/>
    <property type="match status" value="1"/>
</dbReference>
<dbReference type="PANTHER" id="PTHR34873:SF3">
    <property type="entry name" value="ADDICTION MODULE TOXIN, HICA FAMILY"/>
    <property type="match status" value="1"/>
</dbReference>
<evidence type="ECO:0000313" key="9">
    <source>
        <dbReference type="Proteomes" id="UP000180235"/>
    </source>
</evidence>
<keyword evidence="2" id="KW-1277">Toxin-antitoxin system</keyword>
<keyword evidence="4" id="KW-0255">Endonuclease</keyword>
<keyword evidence="3" id="KW-0540">Nuclease</keyword>
<dbReference type="RefSeq" id="WP_084111415.1">
    <property type="nucleotide sequence ID" value="NZ_CP017675.1"/>
</dbReference>
<evidence type="ECO:0000256" key="6">
    <source>
        <dbReference type="ARBA" id="ARBA00022884"/>
    </source>
</evidence>
<evidence type="ECO:0000256" key="3">
    <source>
        <dbReference type="ARBA" id="ARBA00022722"/>
    </source>
</evidence>
<dbReference type="SUPFAM" id="SSF54786">
    <property type="entry name" value="YcfA/nrd intein domain"/>
    <property type="match status" value="1"/>
</dbReference>
<evidence type="ECO:0000313" key="8">
    <source>
        <dbReference type="EMBL" id="APB32651.1"/>
    </source>
</evidence>
<dbReference type="Pfam" id="PF07927">
    <property type="entry name" value="HicA_toxin"/>
    <property type="match status" value="1"/>
</dbReference>
<protein>
    <submittedName>
        <fullName evidence="8">Periplasmic or secreted lipoprotein</fullName>
    </submittedName>
</protein>
<keyword evidence="6" id="KW-0694">RNA-binding</keyword>
<dbReference type="AlphaFoldDB" id="A0A1J0A9P7"/>
<dbReference type="GO" id="GO:0016787">
    <property type="term" value="F:hydrolase activity"/>
    <property type="evidence" value="ECO:0007669"/>
    <property type="project" value="UniProtKB-KW"/>
</dbReference>
<evidence type="ECO:0000256" key="5">
    <source>
        <dbReference type="ARBA" id="ARBA00022801"/>
    </source>
</evidence>
<evidence type="ECO:0000256" key="4">
    <source>
        <dbReference type="ARBA" id="ARBA00022759"/>
    </source>
</evidence>
<dbReference type="STRING" id="1188229.GlitD10_0343"/>
<organism evidence="8 9">
    <name type="scientific">Gloeomargarita lithophora Alchichica-D10</name>
    <dbReference type="NCBI Taxonomy" id="1188229"/>
    <lineage>
        <taxon>Bacteria</taxon>
        <taxon>Bacillati</taxon>
        <taxon>Cyanobacteriota</taxon>
        <taxon>Cyanophyceae</taxon>
        <taxon>Gloeomargaritales</taxon>
        <taxon>Gloeomargaritaceae</taxon>
        <taxon>Gloeomargarita</taxon>
    </lineage>
</organism>
<keyword evidence="7" id="KW-0346">Stress response</keyword>
<accession>A0A1J0A9P7</accession>